<evidence type="ECO:0000256" key="4">
    <source>
        <dbReference type="ARBA" id="ARBA00022807"/>
    </source>
</evidence>
<evidence type="ECO:0000313" key="7">
    <source>
        <dbReference type="EMBL" id="TCV96987.1"/>
    </source>
</evidence>
<comment type="similarity">
    <text evidence="5">Belongs to the Prp family.</text>
</comment>
<dbReference type="GeneID" id="98915896"/>
<dbReference type="CDD" id="cd16332">
    <property type="entry name" value="Prp-like"/>
    <property type="match status" value="1"/>
</dbReference>
<keyword evidence="1" id="KW-0690">Ribosome biogenesis</keyword>
<evidence type="ECO:0000256" key="3">
    <source>
        <dbReference type="ARBA" id="ARBA00022801"/>
    </source>
</evidence>
<dbReference type="GO" id="GO:0008234">
    <property type="term" value="F:cysteine-type peptidase activity"/>
    <property type="evidence" value="ECO:0007669"/>
    <property type="project" value="UniProtKB-KW"/>
</dbReference>
<reference evidence="7 8" key="1">
    <citation type="submission" date="2019-03" db="EMBL/GenBank/DDBJ databases">
        <title>Genomic Encyclopedia of Type Strains, Phase IV (KMG-IV): sequencing the most valuable type-strain genomes for metagenomic binning, comparative biology and taxonomic classification.</title>
        <authorList>
            <person name="Goeker M."/>
        </authorList>
    </citation>
    <scope>NUCLEOTIDE SEQUENCE [LARGE SCALE GENOMIC DNA]</scope>
    <source>
        <strain evidence="7 8">DSM 29487</strain>
    </source>
</reference>
<accession>A0A4R3YVD7</accession>
<dbReference type="RefSeq" id="WP_066450983.1">
    <property type="nucleotide sequence ID" value="NZ_JANKBF010000014.1"/>
</dbReference>
<organism evidence="7 8">
    <name type="scientific">Longibaculum muris</name>
    <dbReference type="NCBI Taxonomy" id="1796628"/>
    <lineage>
        <taxon>Bacteria</taxon>
        <taxon>Bacillati</taxon>
        <taxon>Bacillota</taxon>
        <taxon>Erysipelotrichia</taxon>
        <taxon>Erysipelotrichales</taxon>
        <taxon>Coprobacillaceae</taxon>
        <taxon>Longibaculum</taxon>
    </lineage>
</organism>
<dbReference type="Gene3D" id="3.30.70.1490">
    <property type="entry name" value="Cysteine protease Prp"/>
    <property type="match status" value="1"/>
</dbReference>
<keyword evidence="8" id="KW-1185">Reference proteome</keyword>
<evidence type="ECO:0000313" key="8">
    <source>
        <dbReference type="Proteomes" id="UP000295515"/>
    </source>
</evidence>
<dbReference type="GO" id="GO:0006508">
    <property type="term" value="P:proteolysis"/>
    <property type="evidence" value="ECO:0007669"/>
    <property type="project" value="UniProtKB-KW"/>
</dbReference>
<dbReference type="EMBL" id="SMCQ01000015">
    <property type="protein sequence ID" value="TCV96987.1"/>
    <property type="molecule type" value="Genomic_DNA"/>
</dbReference>
<keyword evidence="3" id="KW-0378">Hydrolase</keyword>
<dbReference type="Proteomes" id="UP000295515">
    <property type="component" value="Unassembled WGS sequence"/>
</dbReference>
<sequence>MIQVIIKENNQQILEIQVSGHADSAKYGKDLVCAGVSTTCVGIANALVNNHFLDQGRGTIDVQEGFVKIKVNQFDEVIQVVLETFVTILETIEESYSKYMKITKMEV</sequence>
<name>A0A4R3YVD7_9FIRM</name>
<protein>
    <recommendedName>
        <fullName evidence="6">Ribosomal processing cysteine protease Prp</fullName>
    </recommendedName>
</protein>
<comment type="caution">
    <text evidence="7">The sequence shown here is derived from an EMBL/GenBank/DDBJ whole genome shotgun (WGS) entry which is preliminary data.</text>
</comment>
<evidence type="ECO:0000256" key="5">
    <source>
        <dbReference type="ARBA" id="ARBA00044503"/>
    </source>
</evidence>
<dbReference type="Pfam" id="PF04327">
    <property type="entry name" value="Peptidase_Prp"/>
    <property type="match status" value="1"/>
</dbReference>
<proteinExistence type="inferred from homology"/>
<dbReference type="PANTHER" id="PTHR39178:SF1">
    <property type="entry name" value="RIBOSOMAL-PROCESSING CYSTEINE PROTEASE PRP"/>
    <property type="match status" value="1"/>
</dbReference>
<evidence type="ECO:0000256" key="6">
    <source>
        <dbReference type="ARBA" id="ARBA00044538"/>
    </source>
</evidence>
<evidence type="ECO:0000256" key="2">
    <source>
        <dbReference type="ARBA" id="ARBA00022670"/>
    </source>
</evidence>
<dbReference type="AlphaFoldDB" id="A0A4R3YVD7"/>
<keyword evidence="4" id="KW-0788">Thiol protease</keyword>
<dbReference type="SUPFAM" id="SSF118010">
    <property type="entry name" value="TM1457-like"/>
    <property type="match status" value="1"/>
</dbReference>
<keyword evidence="2" id="KW-0645">Protease</keyword>
<dbReference type="InterPro" id="IPR036764">
    <property type="entry name" value="Peptidase_Prp_sf"/>
</dbReference>
<gene>
    <name evidence="7" type="ORF">EDD60_11567</name>
</gene>
<evidence type="ECO:0000256" key="1">
    <source>
        <dbReference type="ARBA" id="ARBA00022517"/>
    </source>
</evidence>
<dbReference type="GO" id="GO:0042254">
    <property type="term" value="P:ribosome biogenesis"/>
    <property type="evidence" value="ECO:0007669"/>
    <property type="project" value="UniProtKB-KW"/>
</dbReference>
<dbReference type="InterPro" id="IPR007422">
    <property type="entry name" value="Peptidase_Prp"/>
</dbReference>
<dbReference type="PANTHER" id="PTHR39178">
    <property type="entry name" value="HYPOTHETICAL RIBOSOME-ASSOCIATED PROTEIN"/>
    <property type="match status" value="1"/>
</dbReference>